<evidence type="ECO:0000256" key="1">
    <source>
        <dbReference type="ARBA" id="ARBA00022603"/>
    </source>
</evidence>
<dbReference type="GO" id="GO:0008171">
    <property type="term" value="F:O-methyltransferase activity"/>
    <property type="evidence" value="ECO:0007669"/>
    <property type="project" value="InterPro"/>
</dbReference>
<dbReference type="InterPro" id="IPR012967">
    <property type="entry name" value="COMT_dimerisation"/>
</dbReference>
<dbReference type="GO" id="GO:0046983">
    <property type="term" value="F:protein dimerization activity"/>
    <property type="evidence" value="ECO:0007669"/>
    <property type="project" value="InterPro"/>
</dbReference>
<dbReference type="FunFam" id="1.10.10.10:FF:000357">
    <property type="entry name" value="Caffeic acid 3-O-methyltransferase"/>
    <property type="match status" value="1"/>
</dbReference>
<dbReference type="InterPro" id="IPR036390">
    <property type="entry name" value="WH_DNA-bd_sf"/>
</dbReference>
<dbReference type="SUPFAM" id="SSF46785">
    <property type="entry name" value="Winged helix' DNA-binding domain"/>
    <property type="match status" value="1"/>
</dbReference>
<dbReference type="PANTHER" id="PTHR11746">
    <property type="entry name" value="O-METHYLTRANSFERASE"/>
    <property type="match status" value="1"/>
</dbReference>
<accession>A0A833VT98</accession>
<evidence type="ECO:0000313" key="7">
    <source>
        <dbReference type="EMBL" id="KAF3341370.1"/>
    </source>
</evidence>
<evidence type="ECO:0000313" key="8">
    <source>
        <dbReference type="Proteomes" id="UP000623129"/>
    </source>
</evidence>
<keyword evidence="2 7" id="KW-0808">Transferase</keyword>
<dbReference type="AlphaFoldDB" id="A0A833VT98"/>
<name>A0A833VT98_9POAL</name>
<dbReference type="Gene3D" id="3.40.50.150">
    <property type="entry name" value="Vaccinia Virus protein VP39"/>
    <property type="match status" value="1"/>
</dbReference>
<keyword evidence="1 7" id="KW-0489">Methyltransferase</keyword>
<keyword evidence="3" id="KW-0949">S-adenosyl-L-methionine</keyword>
<dbReference type="PIRSF" id="PIRSF005739">
    <property type="entry name" value="O-mtase"/>
    <property type="match status" value="1"/>
</dbReference>
<dbReference type="GO" id="GO:0032259">
    <property type="term" value="P:methylation"/>
    <property type="evidence" value="ECO:0007669"/>
    <property type="project" value="UniProtKB-KW"/>
</dbReference>
<dbReference type="InterPro" id="IPR029063">
    <property type="entry name" value="SAM-dependent_MTases_sf"/>
</dbReference>
<dbReference type="Proteomes" id="UP000623129">
    <property type="component" value="Unassembled WGS sequence"/>
</dbReference>
<dbReference type="EMBL" id="SWLB01000001">
    <property type="protein sequence ID" value="KAF3341370.1"/>
    <property type="molecule type" value="Genomic_DNA"/>
</dbReference>
<dbReference type="OrthoDB" id="1606438at2759"/>
<keyword evidence="8" id="KW-1185">Reference proteome</keyword>
<comment type="caution">
    <text evidence="7">The sequence shown here is derived from an EMBL/GenBank/DDBJ whole genome shotgun (WGS) entry which is preliminary data.</text>
</comment>
<feature type="domain" description="O-methyltransferase C-terminal" evidence="5">
    <location>
        <begin position="148"/>
        <end position="353"/>
    </location>
</feature>
<proteinExistence type="predicted"/>
<dbReference type="CDD" id="cd02440">
    <property type="entry name" value="AdoMet_MTases"/>
    <property type="match status" value="1"/>
</dbReference>
<feature type="active site" description="Proton acceptor" evidence="4">
    <location>
        <position position="277"/>
    </location>
</feature>
<dbReference type="FunFam" id="3.40.50.150:FF:000061">
    <property type="entry name" value="Caffeic acid O-methyltransferase"/>
    <property type="match status" value="1"/>
</dbReference>
<dbReference type="Pfam" id="PF08100">
    <property type="entry name" value="Dimerisation"/>
    <property type="match status" value="1"/>
</dbReference>
<evidence type="ECO:0000256" key="4">
    <source>
        <dbReference type="PIRSR" id="PIRSR005739-1"/>
    </source>
</evidence>
<dbReference type="Pfam" id="PF00891">
    <property type="entry name" value="Methyltransf_2"/>
    <property type="match status" value="1"/>
</dbReference>
<dbReference type="InterPro" id="IPR016461">
    <property type="entry name" value="COMT-like"/>
</dbReference>
<dbReference type="InterPro" id="IPR036388">
    <property type="entry name" value="WH-like_DNA-bd_sf"/>
</dbReference>
<reference evidence="7" key="1">
    <citation type="submission" date="2020-01" db="EMBL/GenBank/DDBJ databases">
        <title>Genome sequence of Kobresia littledalei, the first chromosome-level genome in the family Cyperaceae.</title>
        <authorList>
            <person name="Qu G."/>
        </authorList>
    </citation>
    <scope>NUCLEOTIDE SEQUENCE</scope>
    <source>
        <strain evidence="7">C.B.Clarke</strain>
        <tissue evidence="7">Leaf</tissue>
    </source>
</reference>
<evidence type="ECO:0000259" key="6">
    <source>
        <dbReference type="Pfam" id="PF08100"/>
    </source>
</evidence>
<evidence type="ECO:0000259" key="5">
    <source>
        <dbReference type="Pfam" id="PF00891"/>
    </source>
</evidence>
<dbReference type="InterPro" id="IPR001077">
    <property type="entry name" value="COMT_C"/>
</dbReference>
<gene>
    <name evidence="7" type="ORF">FCM35_KLT00008</name>
</gene>
<organism evidence="7 8">
    <name type="scientific">Carex littledalei</name>
    <dbReference type="NCBI Taxonomy" id="544730"/>
    <lineage>
        <taxon>Eukaryota</taxon>
        <taxon>Viridiplantae</taxon>
        <taxon>Streptophyta</taxon>
        <taxon>Embryophyta</taxon>
        <taxon>Tracheophyta</taxon>
        <taxon>Spermatophyta</taxon>
        <taxon>Magnoliopsida</taxon>
        <taxon>Liliopsida</taxon>
        <taxon>Poales</taxon>
        <taxon>Cyperaceae</taxon>
        <taxon>Cyperoideae</taxon>
        <taxon>Cariceae</taxon>
        <taxon>Carex</taxon>
        <taxon>Carex subgen. Euthyceras</taxon>
    </lineage>
</organism>
<evidence type="ECO:0000256" key="3">
    <source>
        <dbReference type="ARBA" id="ARBA00022691"/>
    </source>
</evidence>
<dbReference type="Gene3D" id="1.10.10.10">
    <property type="entry name" value="Winged helix-like DNA-binding domain superfamily/Winged helix DNA-binding domain"/>
    <property type="match status" value="1"/>
</dbReference>
<protein>
    <submittedName>
        <fullName evidence="7">Tricetin 3',4',5'-O-trimethyltransferase</fullName>
    </submittedName>
</protein>
<evidence type="ECO:0000256" key="2">
    <source>
        <dbReference type="ARBA" id="ARBA00022679"/>
    </source>
</evidence>
<dbReference type="PROSITE" id="PS51683">
    <property type="entry name" value="SAM_OMT_II"/>
    <property type="match status" value="1"/>
</dbReference>
<sequence length="376" mass="40971">MGPTAAGVPAVSERRNSVDNDACMLAWQLTTASILPMTLKTALELDLLEILVSGCGGPSGKLTMTAADVASHLDAGNPQAAMTLDRILRLLAAYNIVTCSSETDDEGKLLTWHYRPAPVCKWLTKNEEGVSMASLVLMNQDKVLMESWYHLKDAVLDGGIPFNKAYGVTPFEYFGKDARCNQLFNEGMKSQTVIITKKLIEFYPGFDDVNILVDVGGGTGATLGIITSSYNHIKGINFDLPHVIHTAPALPGVEHVAGDMLEEVPTGDAILIKYTLHDWSDEHCMTILKNCYRALPDNAKVIIVERILPVNPSAAPESQGVFDVDLVMLLQTPGGKQRTQNEFEALSKEAGFSSLKATHVFANTWAIELKKIRNII</sequence>
<dbReference type="SUPFAM" id="SSF53335">
    <property type="entry name" value="S-adenosyl-L-methionine-dependent methyltransferases"/>
    <property type="match status" value="1"/>
</dbReference>
<feature type="domain" description="O-methyltransferase dimerisation" evidence="6">
    <location>
        <begin position="27"/>
        <end position="125"/>
    </location>
</feature>